<dbReference type="Pfam" id="PF17853">
    <property type="entry name" value="GGDEF_2"/>
    <property type="match status" value="1"/>
</dbReference>
<evidence type="ECO:0000259" key="3">
    <source>
        <dbReference type="Pfam" id="PF13556"/>
    </source>
</evidence>
<gene>
    <name evidence="5" type="ORF">D4A47_13295</name>
</gene>
<keyword evidence="6" id="KW-1185">Reference proteome</keyword>
<feature type="domain" description="CdaR GGDEF-like" evidence="4">
    <location>
        <begin position="187"/>
        <end position="314"/>
    </location>
</feature>
<comment type="similarity">
    <text evidence="1">Belongs to the CdaR family.</text>
</comment>
<dbReference type="Proteomes" id="UP000276301">
    <property type="component" value="Unassembled WGS sequence"/>
</dbReference>
<reference evidence="5 6" key="1">
    <citation type="submission" date="2018-10" db="EMBL/GenBank/DDBJ databases">
        <title>Anaerotruncus faecis sp. nov., isolated from human feces.</title>
        <authorList>
            <person name="Wang Y.-J."/>
        </authorList>
    </citation>
    <scope>NUCLEOTIDE SEQUENCE [LARGE SCALE GENOMIC DNA]</scope>
    <source>
        <strain evidence="5 6">22A2-44</strain>
    </source>
</reference>
<organism evidence="5 6">
    <name type="scientific">Anaerotruncus massiliensis</name>
    <name type="common">ex Liu et al. 2021</name>
    <dbReference type="NCBI Taxonomy" id="2321404"/>
    <lineage>
        <taxon>Bacteria</taxon>
        <taxon>Bacillati</taxon>
        <taxon>Bacillota</taxon>
        <taxon>Clostridia</taxon>
        <taxon>Eubacteriales</taxon>
        <taxon>Oscillospiraceae</taxon>
        <taxon>Anaerotruncus</taxon>
    </lineage>
</organism>
<evidence type="ECO:0000259" key="4">
    <source>
        <dbReference type="Pfam" id="PF17853"/>
    </source>
</evidence>
<protein>
    <submittedName>
        <fullName evidence="5">PucR family transcriptional regulator</fullName>
    </submittedName>
</protein>
<dbReference type="InterPro" id="IPR012914">
    <property type="entry name" value="PucR_dom"/>
</dbReference>
<dbReference type="PANTHER" id="PTHR33744">
    <property type="entry name" value="CARBOHYDRATE DIACID REGULATOR"/>
    <property type="match status" value="1"/>
</dbReference>
<proteinExistence type="inferred from homology"/>
<dbReference type="Gene3D" id="1.10.10.2840">
    <property type="entry name" value="PucR C-terminal helix-turn-helix domain"/>
    <property type="match status" value="1"/>
</dbReference>
<dbReference type="Pfam" id="PF07905">
    <property type="entry name" value="PucR"/>
    <property type="match status" value="1"/>
</dbReference>
<dbReference type="EMBL" id="RCHT01000048">
    <property type="protein sequence ID" value="RLL07165.1"/>
    <property type="molecule type" value="Genomic_DNA"/>
</dbReference>
<evidence type="ECO:0000313" key="6">
    <source>
        <dbReference type="Proteomes" id="UP000276301"/>
    </source>
</evidence>
<dbReference type="PANTHER" id="PTHR33744:SF1">
    <property type="entry name" value="DNA-BINDING TRANSCRIPTIONAL ACTIVATOR ADER"/>
    <property type="match status" value="1"/>
</dbReference>
<dbReference type="InterPro" id="IPR041522">
    <property type="entry name" value="CdaR_GGDEF"/>
</dbReference>
<name>A0A498CIZ9_9FIRM</name>
<dbReference type="Pfam" id="PF13556">
    <property type="entry name" value="HTH_30"/>
    <property type="match status" value="1"/>
</dbReference>
<dbReference type="InterPro" id="IPR042070">
    <property type="entry name" value="PucR_C-HTH_sf"/>
</dbReference>
<evidence type="ECO:0000259" key="2">
    <source>
        <dbReference type="Pfam" id="PF07905"/>
    </source>
</evidence>
<comment type="caution">
    <text evidence="5">The sequence shown here is derived from an EMBL/GenBank/DDBJ whole genome shotgun (WGS) entry which is preliminary data.</text>
</comment>
<evidence type="ECO:0000313" key="5">
    <source>
        <dbReference type="EMBL" id="RLL07165.1"/>
    </source>
</evidence>
<dbReference type="InterPro" id="IPR025736">
    <property type="entry name" value="PucR_C-HTH_dom"/>
</dbReference>
<feature type="domain" description="PucR C-terminal helix-turn-helix" evidence="3">
    <location>
        <begin position="368"/>
        <end position="421"/>
    </location>
</feature>
<sequence>MVKKWGLYYNGPDTFRLVRSGFFAFAACNVLEGGRPMSISCADLKGLRHFKQIRLVAGEKGLYRQISWPFICTTSTISQWLHGGELIFISGAGLDCGEESLLSLMRESVSKGLAGMVMLTGERYIPEIPPSLVELADASCFPLFEMPWDVKLIDVTQEISENIMYRKEQSKKGQRFLEQLLFSADDSRTFEELSGLFGIPQRAFRFIAVAEIQAGDPAAAALDTIKSDLSHTLKSCGEGEGRSVLAMGYLNTVVCLALGKTERDADALDKCLTETFGVLSKRYPHAPLRLGFGRVCQKGCPIRTSYSEAKKALATMAKGISREQVLHYSELGIFRLFFEIENPEEIRKYSRENLGPLLEADQKNGSDLVGTLRSYLYNNCNLLRTSQALYIHRNTLIYRLNTIKGLLAKDLDDAFVRHELFNSILAAEFIEK</sequence>
<dbReference type="InterPro" id="IPR051448">
    <property type="entry name" value="CdaR-like_regulators"/>
</dbReference>
<evidence type="ECO:0000256" key="1">
    <source>
        <dbReference type="ARBA" id="ARBA00006754"/>
    </source>
</evidence>
<accession>A0A498CIZ9</accession>
<feature type="domain" description="Purine catabolism PurC-like" evidence="2">
    <location>
        <begin position="47"/>
        <end position="163"/>
    </location>
</feature>
<dbReference type="AlphaFoldDB" id="A0A498CIZ9"/>